<sequence length="480" mass="53399">MDSFELQDELQALQDVDAYSFDNETDISALDPRSLNDLLDSAVDAFAHSSDNITDPPVFDAYRSLLKHATVLQGSHMTKILDSISSAYLAHLEAAVRDVDEEDQHTFMAHKMPLEMYAFLLNWFVSAAKKVKAAGDDDLPAQTTTTTTKSKHGRGGKAAASRSTARKPSEEWSWQDQIPHTLKLISHVLHLKSQRIWQTSAERENFINCVVRPVYHVMENEQFMKSADIRRAVYKAICLAVKHQGHILAAQISIMQSLQYYEHLAEPMAECLNVLARDFDHSQLGDDILREIASKSFSAQDSKGPRVFSRFIVRYAELAPHQVLKQLALLLAHLNSESYPMCNTVVELIGSIICKLADDGLNAAGPDDVDHAKQLKQINGLSRAPPGTRTHTAHHSRRTRAHAAHCSCPPPRPAPAPLTESTLAVRTLSTLVITFLRPRFLVMSLIGVIVCNLAALVPVICSVIPFIITFVHQEVVQFLH</sequence>
<dbReference type="Proteomes" id="UP000029665">
    <property type="component" value="Unassembled WGS sequence"/>
</dbReference>
<dbReference type="AlphaFoldDB" id="A0A060SDG3"/>
<dbReference type="OrthoDB" id="3268454at2759"/>
<dbReference type="GO" id="GO:0007076">
    <property type="term" value="P:mitotic chromosome condensation"/>
    <property type="evidence" value="ECO:0007669"/>
    <property type="project" value="InterPro"/>
</dbReference>
<feature type="region of interest" description="Disordered" evidence="1">
    <location>
        <begin position="137"/>
        <end position="171"/>
    </location>
</feature>
<protein>
    <recommendedName>
        <fullName evidence="3">Condensin complex subunit 1 N-terminal domain-containing protein</fullName>
    </recommendedName>
</protein>
<organism evidence="4 5">
    <name type="scientific">Pycnoporus cinnabarinus</name>
    <name type="common">Cinnabar-red polypore</name>
    <name type="synonym">Trametes cinnabarina</name>
    <dbReference type="NCBI Taxonomy" id="5643"/>
    <lineage>
        <taxon>Eukaryota</taxon>
        <taxon>Fungi</taxon>
        <taxon>Dikarya</taxon>
        <taxon>Basidiomycota</taxon>
        <taxon>Agaricomycotina</taxon>
        <taxon>Agaricomycetes</taxon>
        <taxon>Polyporales</taxon>
        <taxon>Polyporaceae</taxon>
        <taxon>Trametes</taxon>
    </lineage>
</organism>
<comment type="caution">
    <text evidence="4">The sequence shown here is derived from an EMBL/GenBank/DDBJ whole genome shotgun (WGS) entry which is preliminary data.</text>
</comment>
<gene>
    <name evidence="4" type="ORF">BN946_scf184983.g40</name>
</gene>
<dbReference type="STRING" id="5643.A0A060SDG3"/>
<feature type="domain" description="Condensin complex subunit 1 N-terminal" evidence="3">
    <location>
        <begin position="75"/>
        <end position="250"/>
    </location>
</feature>
<dbReference type="GO" id="GO:0000796">
    <property type="term" value="C:condensin complex"/>
    <property type="evidence" value="ECO:0007669"/>
    <property type="project" value="TreeGrafter"/>
</dbReference>
<dbReference type="Pfam" id="PF12922">
    <property type="entry name" value="Cnd1_N"/>
    <property type="match status" value="1"/>
</dbReference>
<dbReference type="EMBL" id="CCBP010000114">
    <property type="protein sequence ID" value="CDO72557.1"/>
    <property type="molecule type" value="Genomic_DNA"/>
</dbReference>
<proteinExistence type="predicted"/>
<reference evidence="4" key="1">
    <citation type="submission" date="2014-01" db="EMBL/GenBank/DDBJ databases">
        <title>The genome of the white-rot fungus Pycnoporus cinnabarinus: a basidiomycete model with a versatile arsenal for lignocellulosic biomass breakdown.</title>
        <authorList>
            <person name="Levasseur A."/>
            <person name="Lomascolo A."/>
            <person name="Ruiz-Duenas F.J."/>
            <person name="Uzan E."/>
            <person name="Piumi F."/>
            <person name="Kues U."/>
            <person name="Ram A.F.J."/>
            <person name="Murat C."/>
            <person name="Haon M."/>
            <person name="Benoit I."/>
            <person name="Arfi Y."/>
            <person name="Chevret D."/>
            <person name="Drula E."/>
            <person name="Kwon M.J."/>
            <person name="Gouret P."/>
            <person name="Lesage-Meessen L."/>
            <person name="Lombard V."/>
            <person name="Mariette J."/>
            <person name="Noirot C."/>
            <person name="Park J."/>
            <person name="Patyshakuliyeva A."/>
            <person name="Wieneger R.A.B."/>
            <person name="Wosten H.A.B."/>
            <person name="Martin F."/>
            <person name="Coutinho P.M."/>
            <person name="de Vries R."/>
            <person name="Martinez A.T."/>
            <person name="Klopp C."/>
            <person name="Pontarotti P."/>
            <person name="Henrissat B."/>
            <person name="Record E."/>
        </authorList>
    </citation>
    <scope>NUCLEOTIDE SEQUENCE [LARGE SCALE GENOMIC DNA]</scope>
    <source>
        <strain evidence="4">BRFM137</strain>
    </source>
</reference>
<evidence type="ECO:0000313" key="5">
    <source>
        <dbReference type="Proteomes" id="UP000029665"/>
    </source>
</evidence>
<dbReference type="InterPro" id="IPR026971">
    <property type="entry name" value="CND1/NCAPD3"/>
</dbReference>
<dbReference type="PANTHER" id="PTHR14222">
    <property type="entry name" value="CONDENSIN"/>
    <property type="match status" value="1"/>
</dbReference>
<evidence type="ECO:0000313" key="4">
    <source>
        <dbReference type="EMBL" id="CDO72557.1"/>
    </source>
</evidence>
<keyword evidence="2" id="KW-1133">Transmembrane helix</keyword>
<keyword evidence="2" id="KW-0472">Membrane</keyword>
<evidence type="ECO:0000256" key="2">
    <source>
        <dbReference type="SAM" id="Phobius"/>
    </source>
</evidence>
<name>A0A060SDG3_PYCCI</name>
<dbReference type="GO" id="GO:0010032">
    <property type="term" value="P:meiotic chromosome condensation"/>
    <property type="evidence" value="ECO:0007669"/>
    <property type="project" value="TreeGrafter"/>
</dbReference>
<accession>A0A060SDG3</accession>
<dbReference type="GO" id="GO:0042393">
    <property type="term" value="F:histone binding"/>
    <property type="evidence" value="ECO:0007669"/>
    <property type="project" value="TreeGrafter"/>
</dbReference>
<keyword evidence="5" id="KW-1185">Reference proteome</keyword>
<feature type="transmembrane region" description="Helical" evidence="2">
    <location>
        <begin position="440"/>
        <end position="471"/>
    </location>
</feature>
<dbReference type="InterPro" id="IPR024324">
    <property type="entry name" value="Condensin_cplx_su1_N"/>
</dbReference>
<dbReference type="GO" id="GO:0000779">
    <property type="term" value="C:condensed chromosome, centromeric region"/>
    <property type="evidence" value="ECO:0007669"/>
    <property type="project" value="TreeGrafter"/>
</dbReference>
<keyword evidence="2" id="KW-0812">Transmembrane</keyword>
<dbReference type="PANTHER" id="PTHR14222:SF2">
    <property type="entry name" value="CONDENSIN COMPLEX SUBUNIT 1"/>
    <property type="match status" value="1"/>
</dbReference>
<evidence type="ECO:0000259" key="3">
    <source>
        <dbReference type="Pfam" id="PF12922"/>
    </source>
</evidence>
<dbReference type="HOGENOM" id="CLU_568741_0_0_1"/>
<evidence type="ECO:0000256" key="1">
    <source>
        <dbReference type="SAM" id="MobiDB-lite"/>
    </source>
</evidence>